<dbReference type="EMBL" id="OKRB01000076">
    <property type="protein sequence ID" value="SPE19095.1"/>
    <property type="molecule type" value="Genomic_DNA"/>
</dbReference>
<protein>
    <submittedName>
        <fullName evidence="1">Uncharacterized protein</fullName>
    </submittedName>
</protein>
<sequence length="28" mass="3042">MALSDELLKELIGWVHFGRGDGADEGEP</sequence>
<proteinExistence type="predicted"/>
<accession>A0A2N9L7X8</accession>
<evidence type="ECO:0000313" key="2">
    <source>
        <dbReference type="Proteomes" id="UP000239735"/>
    </source>
</evidence>
<dbReference type="AlphaFoldDB" id="A0A2N9L7X8"/>
<evidence type="ECO:0000313" key="1">
    <source>
        <dbReference type="EMBL" id="SPE19095.1"/>
    </source>
</evidence>
<gene>
    <name evidence="1" type="ORF">SBA5_200007</name>
</gene>
<organism evidence="1 2">
    <name type="scientific">Candidatus Sulfuritelmatomonas gaucii</name>
    <dbReference type="NCBI Taxonomy" id="2043161"/>
    <lineage>
        <taxon>Bacteria</taxon>
        <taxon>Pseudomonadati</taxon>
        <taxon>Acidobacteriota</taxon>
        <taxon>Terriglobia</taxon>
        <taxon>Terriglobales</taxon>
        <taxon>Acidobacteriaceae</taxon>
        <taxon>Candidatus Sulfuritelmatomonas</taxon>
    </lineage>
</organism>
<dbReference type="Proteomes" id="UP000239735">
    <property type="component" value="Unassembled WGS sequence"/>
</dbReference>
<name>A0A2N9L7X8_9BACT</name>
<reference evidence="2" key="1">
    <citation type="submission" date="2018-02" db="EMBL/GenBank/DDBJ databases">
        <authorList>
            <person name="Hausmann B."/>
        </authorList>
    </citation>
    <scope>NUCLEOTIDE SEQUENCE [LARGE SCALE GENOMIC DNA]</scope>
    <source>
        <strain evidence="2">Peat soil MAG SbA5</strain>
    </source>
</reference>